<evidence type="ECO:0000259" key="1">
    <source>
        <dbReference type="Pfam" id="PF13175"/>
    </source>
</evidence>
<dbReference type="Gene3D" id="3.40.50.300">
    <property type="entry name" value="P-loop containing nucleotide triphosphate hydrolases"/>
    <property type="match status" value="1"/>
</dbReference>
<gene>
    <name evidence="2" type="ORF">EZS27_022381</name>
</gene>
<dbReference type="GO" id="GO:0005524">
    <property type="term" value="F:ATP binding"/>
    <property type="evidence" value="ECO:0007669"/>
    <property type="project" value="InterPro"/>
</dbReference>
<comment type="caution">
    <text evidence="2">The sequence shown here is derived from an EMBL/GenBank/DDBJ whole genome shotgun (WGS) entry which is preliminary data.</text>
</comment>
<sequence>MNELLEIRNFGGLKDITIELNPKITILTGPQASGKSITAKLFYFFKRSFTWMMEVDSEHLENDTYQSFLESKFYEIFPEECWGEGDFSLKYTYGNNEVQAERKNTNFKIEYNDSLKKAVALYKDFYRKSYEISQKNINMTDTLSLRYQTNRAVRDFYANNNSSFLSQSQHFIIAGRSFFSYLQNNIFSFLSLNHRIDPFTTEFGMIYEKAKNFYPYLHKGKRISNQDIILQLQNEILRGNYITKERKDYLEHNDGRVVELSRASSGQQEALPLTTLLFYFNSIGGSEDFTVYIEEPEAHLFPSSQKSIVKLIALIANRQDVHIQFVITTHSPYILASFNNLIQAGEILAEKPDKEKDLEKVVTPKYAWMKYEDVTAYSMSDGEIQSIMDDEMRLISTSFLDEISNEISKEFGDLLNIYYE</sequence>
<protein>
    <recommendedName>
        <fullName evidence="1">Endonuclease GajA/Old nuclease/RecF-like AAA domain-containing protein</fullName>
    </recommendedName>
</protein>
<dbReference type="SUPFAM" id="SSF52540">
    <property type="entry name" value="P-loop containing nucleoside triphosphate hydrolases"/>
    <property type="match status" value="1"/>
</dbReference>
<dbReference type="AlphaFoldDB" id="A0A5J4R4A2"/>
<dbReference type="GO" id="GO:0016887">
    <property type="term" value="F:ATP hydrolysis activity"/>
    <property type="evidence" value="ECO:0007669"/>
    <property type="project" value="InterPro"/>
</dbReference>
<feature type="domain" description="Endonuclease GajA/Old nuclease/RecF-like AAA" evidence="1">
    <location>
        <begin position="5"/>
        <end position="334"/>
    </location>
</feature>
<dbReference type="PANTHER" id="PTHR43581">
    <property type="entry name" value="ATP/GTP PHOSPHATASE"/>
    <property type="match status" value="1"/>
</dbReference>
<dbReference type="EMBL" id="SNRY01001762">
    <property type="protein sequence ID" value="KAA6328756.1"/>
    <property type="molecule type" value="Genomic_DNA"/>
</dbReference>
<organism evidence="2">
    <name type="scientific">termite gut metagenome</name>
    <dbReference type="NCBI Taxonomy" id="433724"/>
    <lineage>
        <taxon>unclassified sequences</taxon>
        <taxon>metagenomes</taxon>
        <taxon>organismal metagenomes</taxon>
    </lineage>
</organism>
<dbReference type="PANTHER" id="PTHR43581:SF2">
    <property type="entry name" value="EXCINUCLEASE ATPASE SUBUNIT"/>
    <property type="match status" value="1"/>
</dbReference>
<reference evidence="2" key="1">
    <citation type="submission" date="2019-03" db="EMBL/GenBank/DDBJ databases">
        <title>Single cell metagenomics reveals metabolic interactions within the superorganism composed of flagellate Streblomastix strix and complex community of Bacteroidetes bacteria on its surface.</title>
        <authorList>
            <person name="Treitli S.C."/>
            <person name="Kolisko M."/>
            <person name="Husnik F."/>
            <person name="Keeling P."/>
            <person name="Hampl V."/>
        </authorList>
    </citation>
    <scope>NUCLEOTIDE SEQUENCE</scope>
    <source>
        <strain evidence="2">STM</strain>
    </source>
</reference>
<proteinExistence type="predicted"/>
<dbReference type="InterPro" id="IPR051396">
    <property type="entry name" value="Bact_Antivir_Def_Nuclease"/>
</dbReference>
<dbReference type="InterPro" id="IPR027417">
    <property type="entry name" value="P-loop_NTPase"/>
</dbReference>
<accession>A0A5J4R4A2</accession>
<name>A0A5J4R4A2_9ZZZZ</name>
<dbReference type="InterPro" id="IPR041685">
    <property type="entry name" value="AAA_GajA/Old/RecF-like"/>
</dbReference>
<dbReference type="Pfam" id="PF13175">
    <property type="entry name" value="AAA_15"/>
    <property type="match status" value="1"/>
</dbReference>
<evidence type="ECO:0000313" key="2">
    <source>
        <dbReference type="EMBL" id="KAA6328756.1"/>
    </source>
</evidence>